<dbReference type="AlphaFoldDB" id="A0A174W909"/>
<evidence type="ECO:0000313" key="2">
    <source>
        <dbReference type="Proteomes" id="UP000095332"/>
    </source>
</evidence>
<evidence type="ECO:0000313" key="1">
    <source>
        <dbReference type="EMBL" id="CUQ39599.1"/>
    </source>
</evidence>
<accession>A0A174W909</accession>
<organism evidence="1 2">
    <name type="scientific">Parabacteroides distasonis</name>
    <dbReference type="NCBI Taxonomy" id="823"/>
    <lineage>
        <taxon>Bacteria</taxon>
        <taxon>Pseudomonadati</taxon>
        <taxon>Bacteroidota</taxon>
        <taxon>Bacteroidia</taxon>
        <taxon>Bacteroidales</taxon>
        <taxon>Tannerellaceae</taxon>
        <taxon>Parabacteroides</taxon>
    </lineage>
</organism>
<protein>
    <submittedName>
        <fullName evidence="1">Uncharacterized protein</fullName>
    </submittedName>
</protein>
<dbReference type="EMBL" id="CZBM01000011">
    <property type="protein sequence ID" value="CUQ39599.1"/>
    <property type="molecule type" value="Genomic_DNA"/>
</dbReference>
<sequence length="127" mass="14102">MFNNSGHCAHIRPIIGCKGNDYITGSQRIGLSEATMCDFALYALSERFRLRRFAIVHETGIGNFKGLIGAVKTDLRIWFLENPKNIFSDGIRNRRTPLATTPTPNAATALRNGWIMDGIPFLCTTDA</sequence>
<name>A0A174W909_PARDI</name>
<proteinExistence type="predicted"/>
<dbReference type="Proteomes" id="UP000095332">
    <property type="component" value="Unassembled WGS sequence"/>
</dbReference>
<reference evidence="1 2" key="1">
    <citation type="submission" date="2015-09" db="EMBL/GenBank/DDBJ databases">
        <authorList>
            <consortium name="Pathogen Informatics"/>
        </authorList>
    </citation>
    <scope>NUCLEOTIDE SEQUENCE [LARGE SCALE GENOMIC DNA]</scope>
    <source>
        <strain evidence="1 2">2789STDY5834948</strain>
    </source>
</reference>
<gene>
    <name evidence="1" type="ORF">ERS852560_02606</name>
</gene>